<dbReference type="EMBL" id="LJCR01001223">
    <property type="protein sequence ID" value="KPV50774.1"/>
    <property type="molecule type" value="Genomic_DNA"/>
</dbReference>
<evidence type="ECO:0000313" key="2">
    <source>
        <dbReference type="EMBL" id="KPV50774.1"/>
    </source>
</evidence>
<organism evidence="2 3">
    <name type="scientific">Kouleothrix aurantiaca</name>
    <dbReference type="NCBI Taxonomy" id="186479"/>
    <lineage>
        <taxon>Bacteria</taxon>
        <taxon>Bacillati</taxon>
        <taxon>Chloroflexota</taxon>
        <taxon>Chloroflexia</taxon>
        <taxon>Chloroflexales</taxon>
        <taxon>Roseiflexineae</taxon>
        <taxon>Roseiflexaceae</taxon>
        <taxon>Kouleothrix</taxon>
    </lineage>
</organism>
<comment type="caution">
    <text evidence="2">The sequence shown here is derived from an EMBL/GenBank/DDBJ whole genome shotgun (WGS) entry which is preliminary data.</text>
</comment>
<evidence type="ECO:0008006" key="4">
    <source>
        <dbReference type="Google" id="ProtNLM"/>
    </source>
</evidence>
<keyword evidence="1" id="KW-1133">Transmembrane helix</keyword>
<keyword evidence="1" id="KW-0472">Membrane</keyword>
<dbReference type="AlphaFoldDB" id="A0A0P9H9E7"/>
<evidence type="ECO:0000313" key="3">
    <source>
        <dbReference type="Proteomes" id="UP000050509"/>
    </source>
</evidence>
<feature type="transmembrane region" description="Helical" evidence="1">
    <location>
        <begin position="177"/>
        <end position="199"/>
    </location>
</feature>
<reference evidence="2 3" key="1">
    <citation type="submission" date="2015-09" db="EMBL/GenBank/DDBJ databases">
        <title>Draft genome sequence of Kouleothrix aurantiaca JCM 19913.</title>
        <authorList>
            <person name="Hemp J."/>
        </authorList>
    </citation>
    <scope>NUCLEOTIDE SEQUENCE [LARGE SCALE GENOMIC DNA]</scope>
    <source>
        <strain evidence="2 3">COM-B</strain>
    </source>
</reference>
<dbReference type="Proteomes" id="UP000050509">
    <property type="component" value="Unassembled WGS sequence"/>
</dbReference>
<feature type="transmembrane region" description="Helical" evidence="1">
    <location>
        <begin position="151"/>
        <end position="170"/>
    </location>
</feature>
<proteinExistence type="predicted"/>
<feature type="transmembrane region" description="Helical" evidence="1">
    <location>
        <begin position="97"/>
        <end position="118"/>
    </location>
</feature>
<feature type="transmembrane region" description="Helical" evidence="1">
    <location>
        <begin position="70"/>
        <end position="90"/>
    </location>
</feature>
<gene>
    <name evidence="2" type="ORF">SE17_24980</name>
</gene>
<accession>A0A0P9H9E7</accession>
<name>A0A0P9H9E7_9CHLR</name>
<evidence type="ECO:0000256" key="1">
    <source>
        <dbReference type="SAM" id="Phobius"/>
    </source>
</evidence>
<keyword evidence="3" id="KW-1185">Reference proteome</keyword>
<feature type="non-terminal residue" evidence="2">
    <location>
        <position position="200"/>
    </location>
</feature>
<feature type="transmembrane region" description="Helical" evidence="1">
    <location>
        <begin position="15"/>
        <end position="39"/>
    </location>
</feature>
<protein>
    <recommendedName>
        <fullName evidence="4">DUF4386 domain-containing protein</fullName>
    </recommendedName>
</protein>
<keyword evidence="1" id="KW-0812">Transmembrane</keyword>
<sequence length="200" mass="20701">MRHADTPPASRYERVALFGGVAAGAIQLLFSGLFFGYILPALPPIDAPAAQIAAFYAVQSQNSIYHLTSFLLEAQMLPLALFFGGLYAVLRRHEGAGGALSAAVFAAGMAITVIIPVVDMIEDHLLRGLAAAGGDPLTVRVFDGMVPQAQALNGFPQALVLAGTAALIFGRGFAPRWLAWAGLALAALSLLGTGTILTAA</sequence>